<keyword evidence="2" id="KW-1185">Reference proteome</keyword>
<dbReference type="SUPFAM" id="SSF52743">
    <property type="entry name" value="Subtilisin-like"/>
    <property type="match status" value="1"/>
</dbReference>
<gene>
    <name evidence="1" type="ORF">DERYTH_LOCUS12254</name>
</gene>
<protein>
    <submittedName>
        <fullName evidence="1">26664_t:CDS:1</fullName>
    </submittedName>
</protein>
<dbReference type="EMBL" id="CAJVPY010007939">
    <property type="protein sequence ID" value="CAG8689094.1"/>
    <property type="molecule type" value="Genomic_DNA"/>
</dbReference>
<reference evidence="1" key="1">
    <citation type="submission" date="2021-06" db="EMBL/GenBank/DDBJ databases">
        <authorList>
            <person name="Kallberg Y."/>
            <person name="Tangrot J."/>
            <person name="Rosling A."/>
        </authorList>
    </citation>
    <scope>NUCLEOTIDE SEQUENCE</scope>
    <source>
        <strain evidence="1">MA453B</strain>
    </source>
</reference>
<dbReference type="Proteomes" id="UP000789405">
    <property type="component" value="Unassembled WGS sequence"/>
</dbReference>
<dbReference type="GO" id="GO:0004252">
    <property type="term" value="F:serine-type endopeptidase activity"/>
    <property type="evidence" value="ECO:0007669"/>
    <property type="project" value="InterPro"/>
</dbReference>
<comment type="caution">
    <text evidence="1">The sequence shown here is derived from an EMBL/GenBank/DDBJ whole genome shotgun (WGS) entry which is preliminary data.</text>
</comment>
<dbReference type="Gene3D" id="3.40.50.200">
    <property type="entry name" value="Peptidase S8/S53 domain"/>
    <property type="match status" value="2"/>
</dbReference>
<evidence type="ECO:0000313" key="2">
    <source>
        <dbReference type="Proteomes" id="UP000789405"/>
    </source>
</evidence>
<evidence type="ECO:0000313" key="1">
    <source>
        <dbReference type="EMBL" id="CAG8689094.1"/>
    </source>
</evidence>
<dbReference type="GO" id="GO:0006508">
    <property type="term" value="P:proteolysis"/>
    <property type="evidence" value="ECO:0007669"/>
    <property type="project" value="InterPro"/>
</dbReference>
<dbReference type="InterPro" id="IPR036852">
    <property type="entry name" value="Peptidase_S8/S53_dom_sf"/>
</dbReference>
<sequence length="181" mass="19774">VNLSRPKKARLGQTNLSPAWVRLFYVDRIDQESRPLDNKYSYPDCEIINILIGIKIFSDIDIIHPEFEGREKYGKSVRSGCPPCSYDDHDHGTHIAGAGSHTYDVAKNLLSLQSRHYQKRKKSSIVNISLGGGNSKDDACNSSPSLALPAIAVGAVQNTDNDALSSYSNIGPCIPMYAPGP</sequence>
<organism evidence="1 2">
    <name type="scientific">Dentiscutata erythropus</name>
    <dbReference type="NCBI Taxonomy" id="1348616"/>
    <lineage>
        <taxon>Eukaryota</taxon>
        <taxon>Fungi</taxon>
        <taxon>Fungi incertae sedis</taxon>
        <taxon>Mucoromycota</taxon>
        <taxon>Glomeromycotina</taxon>
        <taxon>Glomeromycetes</taxon>
        <taxon>Diversisporales</taxon>
        <taxon>Gigasporaceae</taxon>
        <taxon>Dentiscutata</taxon>
    </lineage>
</organism>
<feature type="non-terminal residue" evidence="1">
    <location>
        <position position="181"/>
    </location>
</feature>
<accession>A0A9N9ES71</accession>
<proteinExistence type="predicted"/>
<dbReference type="AlphaFoldDB" id="A0A9N9ES71"/>
<name>A0A9N9ES71_9GLOM</name>